<organism evidence="1 2">
    <name type="scientific">Pedobacter rhizosphaerae</name>
    <dbReference type="NCBI Taxonomy" id="390241"/>
    <lineage>
        <taxon>Bacteria</taxon>
        <taxon>Pseudomonadati</taxon>
        <taxon>Bacteroidota</taxon>
        <taxon>Sphingobacteriia</taxon>
        <taxon>Sphingobacteriales</taxon>
        <taxon>Sphingobacteriaceae</taxon>
        <taxon>Pedobacter</taxon>
    </lineage>
</organism>
<sequence>MAEKHIVVQGAMCLCNFGTSPDHLKVLTNKKDYANDDNGSKKPIATHKDIGTTFEKNTFGSCSKKNNLPCTITVTKWADFYEDTVLDNGGQILLETSKATCPIGGPDCIKIVKHGQMAEPTAQNFDNTNDEVQKTLNPMITPKEMTETIPDDSGVIDG</sequence>
<dbReference type="Proteomes" id="UP000199572">
    <property type="component" value="Unassembled WGS sequence"/>
</dbReference>
<keyword evidence="2" id="KW-1185">Reference proteome</keyword>
<evidence type="ECO:0000313" key="2">
    <source>
        <dbReference type="Proteomes" id="UP000199572"/>
    </source>
</evidence>
<dbReference type="RefSeq" id="WP_090885559.1">
    <property type="nucleotide sequence ID" value="NZ_FOGG01000017.1"/>
</dbReference>
<dbReference type="EMBL" id="FOGG01000017">
    <property type="protein sequence ID" value="SER82732.1"/>
    <property type="molecule type" value="Genomic_DNA"/>
</dbReference>
<dbReference type="InterPro" id="IPR025460">
    <property type="entry name" value="DUF4280"/>
</dbReference>
<protein>
    <recommendedName>
        <fullName evidence="3">DUF4280 domain-containing protein</fullName>
    </recommendedName>
</protein>
<gene>
    <name evidence="1" type="ORF">SAMN04488023_11784</name>
</gene>
<evidence type="ECO:0008006" key="3">
    <source>
        <dbReference type="Google" id="ProtNLM"/>
    </source>
</evidence>
<dbReference type="STRING" id="390241.SAMN04488023_11784"/>
<dbReference type="AlphaFoldDB" id="A0A1H9SCK0"/>
<dbReference type="Pfam" id="PF14107">
    <property type="entry name" value="DUF4280"/>
    <property type="match status" value="1"/>
</dbReference>
<name>A0A1H9SCK0_9SPHI</name>
<accession>A0A1H9SCK0</accession>
<proteinExistence type="predicted"/>
<dbReference type="OrthoDB" id="882303at2"/>
<reference evidence="1 2" key="1">
    <citation type="submission" date="2016-10" db="EMBL/GenBank/DDBJ databases">
        <authorList>
            <person name="de Groot N.N."/>
        </authorList>
    </citation>
    <scope>NUCLEOTIDE SEQUENCE [LARGE SCALE GENOMIC DNA]</scope>
    <source>
        <strain evidence="1 2">DSM 18610</strain>
    </source>
</reference>
<evidence type="ECO:0000313" key="1">
    <source>
        <dbReference type="EMBL" id="SER82732.1"/>
    </source>
</evidence>